<dbReference type="InterPro" id="IPR011642">
    <property type="entry name" value="Gate_dom"/>
</dbReference>
<dbReference type="OrthoDB" id="51620at2157"/>
<evidence type="ECO:0000256" key="1">
    <source>
        <dbReference type="SAM" id="Phobius"/>
    </source>
</evidence>
<keyword evidence="1" id="KW-0472">Membrane</keyword>
<gene>
    <name evidence="3" type="ordered locus">Metig_0317</name>
</gene>
<feature type="transmembrane region" description="Helical" evidence="1">
    <location>
        <begin position="113"/>
        <end position="134"/>
    </location>
</feature>
<feature type="transmembrane region" description="Helical" evidence="1">
    <location>
        <begin position="187"/>
        <end position="207"/>
    </location>
</feature>
<proteinExistence type="predicted"/>
<protein>
    <submittedName>
        <fullName evidence="3">Nucleoside recognition domain protein</fullName>
    </submittedName>
</protein>
<organism evidence="4">
    <name type="scientific">Methanotorris igneus (strain DSM 5666 / JCM 11834 / Kol 5)</name>
    <dbReference type="NCBI Taxonomy" id="880724"/>
    <lineage>
        <taxon>Archaea</taxon>
        <taxon>Methanobacteriati</taxon>
        <taxon>Methanobacteriota</taxon>
        <taxon>Methanomada group</taxon>
        <taxon>Methanococci</taxon>
        <taxon>Methanococcales</taxon>
        <taxon>Methanocaldococcaceae</taxon>
        <taxon>Methanotorris</taxon>
    </lineage>
</organism>
<feature type="domain" description="Nucleoside transporter/FeoB GTPase Gate" evidence="2">
    <location>
        <begin position="23"/>
        <end position="125"/>
    </location>
</feature>
<feature type="transmembrane region" description="Helical" evidence="1">
    <location>
        <begin position="296"/>
        <end position="317"/>
    </location>
</feature>
<dbReference type="Proteomes" id="UP000009227">
    <property type="component" value="Chromosome"/>
</dbReference>
<feature type="transmembrane region" description="Helical" evidence="1">
    <location>
        <begin position="60"/>
        <end position="82"/>
    </location>
</feature>
<sequence length="319" mass="35550">MDLEFYLNALINTLKISTLYTVKISIIVLITMFIVNYIMNTGIMKKVSDLLSPILKRLKINPLSISSILACFFSPTVGYSILAEGLKENKINEKEIIGTSLANSFPSVLSHTFTFFIPVVIPILGITGVLFVLIRLGVAFTKTIIGFLYLSIISKDCNFEMPNIGKMDKKENVKKSFKSTLRFAKRLIPVMFFMMTLVVYLSKIGFFDYVKRFVEPITNFLHLNPNVGILALTEIMNVHAAIVMAGGFLNEGILSSKEVLIGLIIGNVITLSSRYAKHSLPLHVSLFGAKLGTKIVIINAAITLLLDILIIIWLLLFHN</sequence>
<name>F6BAQ9_METIK</name>
<dbReference type="InterPro" id="IPR038880">
    <property type="entry name" value="MJ0871-like"/>
</dbReference>
<dbReference type="STRING" id="880724.Metig_0317"/>
<dbReference type="GeneID" id="10643153"/>
<dbReference type="HOGENOM" id="CLU_048086_2_0_2"/>
<dbReference type="Pfam" id="PF07670">
    <property type="entry name" value="Gate"/>
    <property type="match status" value="2"/>
</dbReference>
<reference evidence="3 4" key="1">
    <citation type="submission" date="2011-05" db="EMBL/GenBank/DDBJ databases">
        <title>Complete sequence of Methanotorris igneus Kol 5.</title>
        <authorList>
            <consortium name="US DOE Joint Genome Institute"/>
            <person name="Lucas S."/>
            <person name="Han J."/>
            <person name="Lapidus A."/>
            <person name="Cheng J.-F."/>
            <person name="Goodwin L."/>
            <person name="Pitluck S."/>
            <person name="Peters L."/>
            <person name="Mikhailova N."/>
            <person name="Chertkov O."/>
            <person name="Han C."/>
            <person name="Tapia R."/>
            <person name="Land M."/>
            <person name="Hauser L."/>
            <person name="Kyrpides N."/>
            <person name="Ivanova N."/>
            <person name="Pagani I."/>
            <person name="Sieprawska-Lupa M."/>
            <person name="Whitman W."/>
            <person name="Woyke T."/>
        </authorList>
    </citation>
    <scope>NUCLEOTIDE SEQUENCE [LARGE SCALE GENOMIC DNA]</scope>
    <source>
        <strain evidence="4">DSM 5666 / JCM 11834 / Kol 5</strain>
    </source>
</reference>
<keyword evidence="4" id="KW-1185">Reference proteome</keyword>
<evidence type="ECO:0000313" key="3">
    <source>
        <dbReference type="EMBL" id="AEF95873.1"/>
    </source>
</evidence>
<dbReference type="PANTHER" id="PTHR38139:SF1">
    <property type="entry name" value="NUCLEOSIDE TRANSPORTER_FEOB GTPASE GATE DOMAIN-CONTAINING PROTEIN"/>
    <property type="match status" value="1"/>
</dbReference>
<keyword evidence="1" id="KW-1133">Transmembrane helix</keyword>
<evidence type="ECO:0000259" key="2">
    <source>
        <dbReference type="Pfam" id="PF07670"/>
    </source>
</evidence>
<feature type="domain" description="Nucleoside transporter/FeoB GTPase Gate" evidence="2">
    <location>
        <begin position="185"/>
        <end position="273"/>
    </location>
</feature>
<feature type="transmembrane region" description="Helical" evidence="1">
    <location>
        <begin position="20"/>
        <end position="39"/>
    </location>
</feature>
<accession>F6BAQ9</accession>
<feature type="transmembrane region" description="Helical" evidence="1">
    <location>
        <begin position="227"/>
        <end position="247"/>
    </location>
</feature>
<keyword evidence="1" id="KW-0812">Transmembrane</keyword>
<dbReference type="KEGG" id="mig:Metig_0317"/>
<feature type="transmembrane region" description="Helical" evidence="1">
    <location>
        <begin position="259"/>
        <end position="276"/>
    </location>
</feature>
<evidence type="ECO:0000313" key="4">
    <source>
        <dbReference type="Proteomes" id="UP000009227"/>
    </source>
</evidence>
<dbReference type="PANTHER" id="PTHR38139">
    <property type="entry name" value="GATE DOMAIN-CONTAINING PROTEIN"/>
    <property type="match status" value="1"/>
</dbReference>
<dbReference type="AlphaFoldDB" id="F6BAQ9"/>
<dbReference type="RefSeq" id="WP_013798482.1">
    <property type="nucleotide sequence ID" value="NC_015562.1"/>
</dbReference>
<dbReference type="EMBL" id="CP002737">
    <property type="protein sequence ID" value="AEF95873.1"/>
    <property type="molecule type" value="Genomic_DNA"/>
</dbReference>